<dbReference type="Pfam" id="PF04972">
    <property type="entry name" value="BON"/>
    <property type="match status" value="2"/>
</dbReference>
<feature type="domain" description="BON" evidence="2">
    <location>
        <begin position="41"/>
        <end position="114"/>
    </location>
</feature>
<reference evidence="3 4" key="1">
    <citation type="submission" date="2020-10" db="EMBL/GenBank/DDBJ databases">
        <title>The genome sequence of Chitinilyticum litopenaei 4Y14.</title>
        <authorList>
            <person name="Liu Y."/>
        </authorList>
    </citation>
    <scope>NUCLEOTIDE SEQUENCE [LARGE SCALE GENOMIC DNA]</scope>
    <source>
        <strain evidence="3 4">4Y14</strain>
    </source>
</reference>
<keyword evidence="4" id="KW-1185">Reference proteome</keyword>
<dbReference type="InterPro" id="IPR051686">
    <property type="entry name" value="Lipoprotein_DolP"/>
</dbReference>
<dbReference type="InterPro" id="IPR014004">
    <property type="entry name" value="Transpt-assoc_nodulatn_dom_bac"/>
</dbReference>
<dbReference type="Proteomes" id="UP000604481">
    <property type="component" value="Unassembled WGS sequence"/>
</dbReference>
<sequence>MLKRALLLAAAVSSIGLTACVPLLVVGGVAVGAWIGSDPRKTALIEKDTNSGATISAKIIDTWKEKAHVNVTVYNGVALLTGEVPDSEARQKIEQISREDQRIRQVINETVIAPPSSAGERLNDSQLTTRVKTAILTEGGDAQSVHILVVTERKVVYLMGLSTPELANKAAISASKVGGVQQVVKLVEYRPPAPN</sequence>
<proteinExistence type="predicted"/>
<dbReference type="EMBL" id="JADFUA010000008">
    <property type="protein sequence ID" value="MBE9610231.1"/>
    <property type="molecule type" value="Genomic_DNA"/>
</dbReference>
<gene>
    <name evidence="3" type="ORF">INR99_12850</name>
</gene>
<name>A0A8J7FNU0_9NEIS</name>
<evidence type="ECO:0000259" key="2">
    <source>
        <dbReference type="PROSITE" id="PS50914"/>
    </source>
</evidence>
<keyword evidence="1" id="KW-0732">Signal</keyword>
<dbReference type="PANTHER" id="PTHR34606">
    <property type="entry name" value="BON DOMAIN-CONTAINING PROTEIN"/>
    <property type="match status" value="1"/>
</dbReference>
<dbReference type="PANTHER" id="PTHR34606:SF4">
    <property type="entry name" value="OUTER MEMBRANE LIPOPROTEIN DOLP"/>
    <property type="match status" value="1"/>
</dbReference>
<dbReference type="SMART" id="SM00749">
    <property type="entry name" value="BON"/>
    <property type="match status" value="2"/>
</dbReference>
<dbReference type="Gene3D" id="3.30.1340.30">
    <property type="match status" value="1"/>
</dbReference>
<comment type="caution">
    <text evidence="3">The sequence shown here is derived from an EMBL/GenBank/DDBJ whole genome shotgun (WGS) entry which is preliminary data.</text>
</comment>
<dbReference type="AlphaFoldDB" id="A0A8J7FNU0"/>
<accession>A0A8J7FNU0</accession>
<dbReference type="PROSITE" id="PS50914">
    <property type="entry name" value="BON"/>
    <property type="match status" value="2"/>
</dbReference>
<dbReference type="RefSeq" id="WP_194116762.1">
    <property type="nucleotide sequence ID" value="NZ_JADFUA010000008.1"/>
</dbReference>
<feature type="domain" description="BON" evidence="2">
    <location>
        <begin position="123"/>
        <end position="191"/>
    </location>
</feature>
<protein>
    <submittedName>
        <fullName evidence="3">BON domain-containing protein</fullName>
    </submittedName>
</protein>
<organism evidence="3 4">
    <name type="scientific">Chitinilyticum piscinae</name>
    <dbReference type="NCBI Taxonomy" id="2866724"/>
    <lineage>
        <taxon>Bacteria</taxon>
        <taxon>Pseudomonadati</taxon>
        <taxon>Pseudomonadota</taxon>
        <taxon>Betaproteobacteria</taxon>
        <taxon>Neisseriales</taxon>
        <taxon>Chitinibacteraceae</taxon>
        <taxon>Chitinilyticum</taxon>
    </lineage>
</organism>
<evidence type="ECO:0000313" key="4">
    <source>
        <dbReference type="Proteomes" id="UP000604481"/>
    </source>
</evidence>
<evidence type="ECO:0000256" key="1">
    <source>
        <dbReference type="ARBA" id="ARBA00022729"/>
    </source>
</evidence>
<dbReference type="InterPro" id="IPR007055">
    <property type="entry name" value="BON_dom"/>
</dbReference>
<dbReference type="PROSITE" id="PS51257">
    <property type="entry name" value="PROKAR_LIPOPROTEIN"/>
    <property type="match status" value="1"/>
</dbReference>
<evidence type="ECO:0000313" key="3">
    <source>
        <dbReference type="EMBL" id="MBE9610231.1"/>
    </source>
</evidence>